<feature type="domain" description="C2H2-type" evidence="14">
    <location>
        <begin position="531"/>
        <end position="558"/>
    </location>
</feature>
<dbReference type="Gene3D" id="3.30.160.60">
    <property type="entry name" value="Classic Zinc Finger"/>
    <property type="match status" value="12"/>
</dbReference>
<gene>
    <name evidence="16" type="ORF">PANDA_002341</name>
</gene>
<dbReference type="FunFam" id="3.30.160.60:FF:000069">
    <property type="entry name" value="Zinc finger protein 572"/>
    <property type="match status" value="1"/>
</dbReference>
<dbReference type="Pfam" id="PF01352">
    <property type="entry name" value="KRAB"/>
    <property type="match status" value="1"/>
</dbReference>
<feature type="domain" description="C2H2-type" evidence="14">
    <location>
        <begin position="587"/>
        <end position="614"/>
    </location>
</feature>
<reference evidence="16" key="1">
    <citation type="journal article" date="2010" name="Nature">
        <title>The sequence and de novo assembly of the giant panda genome.</title>
        <authorList>
            <person name="Li R."/>
            <person name="Fan W."/>
            <person name="Tian G."/>
            <person name="Zhu H."/>
            <person name="He L."/>
            <person name="Cai J."/>
            <person name="Huang Q."/>
            <person name="Cai Q."/>
            <person name="Li B."/>
            <person name="Bai Y."/>
            <person name="Zhang Z."/>
            <person name="Zhang Y."/>
            <person name="Wang W."/>
            <person name="Li J."/>
            <person name="Wei F."/>
            <person name="Li H."/>
            <person name="Jian M."/>
            <person name="Li J."/>
            <person name="Zhang Z."/>
            <person name="Nielsen R."/>
            <person name="Li D."/>
            <person name="Gu W."/>
            <person name="Yang Z."/>
            <person name="Xuan Z."/>
            <person name="Ryder O.A."/>
            <person name="Leung F.C."/>
            <person name="Zhou Y."/>
            <person name="Cao J."/>
            <person name="Sun X."/>
            <person name="Fu Y."/>
            <person name="Fang X."/>
            <person name="Guo X."/>
            <person name="Wang B."/>
            <person name="Hou R."/>
            <person name="Shen F."/>
            <person name="Mu B."/>
            <person name="Ni P."/>
            <person name="Lin R."/>
            <person name="Qian W."/>
            <person name="Wang G."/>
            <person name="Yu C."/>
            <person name="Nie W."/>
            <person name="Wang J."/>
            <person name="Wu Z."/>
            <person name="Liang H."/>
            <person name="Min J."/>
            <person name="Wu Q."/>
            <person name="Cheng S."/>
            <person name="Ruan J."/>
            <person name="Wang M."/>
            <person name="Shi Z."/>
            <person name="Wen M."/>
            <person name="Liu B."/>
            <person name="Ren X."/>
            <person name="Zheng H."/>
            <person name="Dong D."/>
            <person name="Cook K."/>
            <person name="Shan G."/>
            <person name="Zhang H."/>
            <person name="Kosiol C."/>
            <person name="Xie X."/>
            <person name="Lu Z."/>
            <person name="Zheng H."/>
            <person name="Li Y."/>
            <person name="Steiner C.C."/>
            <person name="Lam T.T."/>
            <person name="Lin S."/>
            <person name="Zhang Q."/>
            <person name="Li G."/>
            <person name="Tian J."/>
            <person name="Gong T."/>
            <person name="Liu H."/>
            <person name="Zhang D."/>
            <person name="Fang L."/>
            <person name="Ye C."/>
            <person name="Zhang J."/>
            <person name="Hu W."/>
            <person name="Xu A."/>
            <person name="Ren Y."/>
            <person name="Zhang G."/>
            <person name="Bruford M.W."/>
            <person name="Li Q."/>
            <person name="Ma L."/>
            <person name="Guo Y."/>
            <person name="An N."/>
            <person name="Hu Y."/>
            <person name="Zheng Y."/>
            <person name="Shi Y."/>
            <person name="Li Z."/>
            <person name="Liu Q."/>
            <person name="Chen Y."/>
            <person name="Zhao J."/>
            <person name="Qu N."/>
            <person name="Zhao S."/>
            <person name="Tian F."/>
            <person name="Wang X."/>
            <person name="Wang H."/>
            <person name="Xu L."/>
            <person name="Liu X."/>
            <person name="Vinar T."/>
            <person name="Wang Y."/>
            <person name="Lam T.W."/>
            <person name="Yiu S.M."/>
            <person name="Liu S."/>
            <person name="Zhang H."/>
            <person name="Li D."/>
            <person name="Huang Y."/>
            <person name="Wang X."/>
            <person name="Yang G."/>
            <person name="Jiang Z."/>
            <person name="Wang J."/>
            <person name="Qin N."/>
            <person name="Li L."/>
            <person name="Li J."/>
            <person name="Bolund L."/>
            <person name="Kristiansen K."/>
            <person name="Wong G.K."/>
            <person name="Olson M."/>
            <person name="Zhang X."/>
            <person name="Li S."/>
            <person name="Yang H."/>
            <person name="Wang J."/>
            <person name="Wang J."/>
        </authorList>
    </citation>
    <scope>NUCLEOTIDE SEQUENCE [LARGE SCALE GENOMIC DNA]</scope>
</reference>
<organism evidence="16">
    <name type="scientific">Ailuropoda melanoleuca</name>
    <name type="common">Giant panda</name>
    <dbReference type="NCBI Taxonomy" id="9646"/>
    <lineage>
        <taxon>Eukaryota</taxon>
        <taxon>Metazoa</taxon>
        <taxon>Chordata</taxon>
        <taxon>Craniata</taxon>
        <taxon>Vertebrata</taxon>
        <taxon>Euteleostomi</taxon>
        <taxon>Mammalia</taxon>
        <taxon>Eutheria</taxon>
        <taxon>Laurasiatheria</taxon>
        <taxon>Carnivora</taxon>
        <taxon>Caniformia</taxon>
        <taxon>Ursidae</taxon>
        <taxon>Ailuropoda</taxon>
    </lineage>
</organism>
<evidence type="ECO:0000259" key="15">
    <source>
        <dbReference type="PROSITE" id="PS50805"/>
    </source>
</evidence>
<dbReference type="InterPro" id="IPR013087">
    <property type="entry name" value="Znf_C2H2_type"/>
</dbReference>
<feature type="domain" description="C2H2-type" evidence="14">
    <location>
        <begin position="475"/>
        <end position="502"/>
    </location>
</feature>
<dbReference type="GO" id="GO:0005654">
    <property type="term" value="C:nucleoplasm"/>
    <property type="evidence" value="ECO:0007669"/>
    <property type="project" value="UniProtKB-ARBA"/>
</dbReference>
<dbReference type="FunFam" id="3.30.160.60:FF:002343">
    <property type="entry name" value="Zinc finger protein 33A"/>
    <property type="match status" value="3"/>
</dbReference>
<evidence type="ECO:0000256" key="9">
    <source>
        <dbReference type="ARBA" id="ARBA00023125"/>
    </source>
</evidence>
<dbReference type="InterPro" id="IPR001909">
    <property type="entry name" value="KRAB"/>
</dbReference>
<evidence type="ECO:0008006" key="17">
    <source>
        <dbReference type="Google" id="ProtNLM"/>
    </source>
</evidence>
<dbReference type="InParanoid" id="D2GZ53"/>
<dbReference type="Gene3D" id="6.10.140.140">
    <property type="match status" value="1"/>
</dbReference>
<feature type="domain" description="C2H2-type" evidence="14">
    <location>
        <begin position="419"/>
        <end position="446"/>
    </location>
</feature>
<dbReference type="SMART" id="SM00349">
    <property type="entry name" value="KRAB"/>
    <property type="match status" value="1"/>
</dbReference>
<keyword evidence="4" id="KW-0677">Repeat</keyword>
<proteinExistence type="inferred from homology"/>
<dbReference type="PROSITE" id="PS50157">
    <property type="entry name" value="ZINC_FINGER_C2H2_2"/>
    <property type="match status" value="12"/>
</dbReference>
<protein>
    <recommendedName>
        <fullName evidence="17">Zinc finger protein 37A</fullName>
    </recommendedName>
</protein>
<keyword evidence="3" id="KW-0479">Metal-binding</keyword>
<dbReference type="SUPFAM" id="SSF57667">
    <property type="entry name" value="beta-beta-alpha zinc fingers"/>
    <property type="match status" value="8"/>
</dbReference>
<comment type="subcellular location">
    <subcellularLocation>
        <location evidence="1">Nucleus</location>
    </subcellularLocation>
</comment>
<dbReference type="FunFam" id="3.30.160.60:FF:000295">
    <property type="entry name" value="zinc finger protein 19"/>
    <property type="match status" value="1"/>
</dbReference>
<dbReference type="Pfam" id="PF00096">
    <property type="entry name" value="zf-C2H2"/>
    <property type="match status" value="10"/>
</dbReference>
<evidence type="ECO:0000313" key="16">
    <source>
        <dbReference type="EMBL" id="EFB20315.1"/>
    </source>
</evidence>
<dbReference type="AlphaFoldDB" id="D2GZ53"/>
<dbReference type="PROSITE" id="PS00028">
    <property type="entry name" value="ZINC_FINGER_C2H2_1"/>
    <property type="match status" value="11"/>
</dbReference>
<dbReference type="FunFam" id="3.30.160.60:FF:000016">
    <property type="entry name" value="zinc finger protein 37 homolog"/>
    <property type="match status" value="1"/>
</dbReference>
<name>D2GZ53_AILME</name>
<dbReference type="GO" id="GO:0000978">
    <property type="term" value="F:RNA polymerase II cis-regulatory region sequence-specific DNA binding"/>
    <property type="evidence" value="ECO:0007669"/>
    <property type="project" value="TreeGrafter"/>
</dbReference>
<dbReference type="SUPFAM" id="SSF109640">
    <property type="entry name" value="KRAB domain (Kruppel-associated box)"/>
    <property type="match status" value="1"/>
</dbReference>
<dbReference type="InterPro" id="IPR036236">
    <property type="entry name" value="Znf_C2H2_sf"/>
</dbReference>
<dbReference type="GO" id="GO:0008270">
    <property type="term" value="F:zinc ion binding"/>
    <property type="evidence" value="ECO:0007669"/>
    <property type="project" value="UniProtKB-KW"/>
</dbReference>
<dbReference type="PROSITE" id="PS50805">
    <property type="entry name" value="KRAB"/>
    <property type="match status" value="1"/>
</dbReference>
<dbReference type="FunFam" id="3.30.160.60:FF:000352">
    <property type="entry name" value="zinc finger protein 3 homolog"/>
    <property type="match status" value="1"/>
</dbReference>
<dbReference type="SMART" id="SM00355">
    <property type="entry name" value="ZnF_C2H2"/>
    <property type="match status" value="11"/>
</dbReference>
<feature type="domain" description="KRAB" evidence="15">
    <location>
        <begin position="99"/>
        <end position="170"/>
    </location>
</feature>
<accession>D2GZ53</accession>
<keyword evidence="6" id="KW-0862">Zinc</keyword>
<evidence type="ECO:0000256" key="13">
    <source>
        <dbReference type="SAM" id="MobiDB-lite"/>
    </source>
</evidence>
<evidence type="ECO:0000256" key="4">
    <source>
        <dbReference type="ARBA" id="ARBA00022737"/>
    </source>
</evidence>
<feature type="domain" description="C2H2-type" evidence="14">
    <location>
        <begin position="615"/>
        <end position="642"/>
    </location>
</feature>
<keyword evidence="11" id="KW-0539">Nucleus</keyword>
<evidence type="ECO:0000256" key="5">
    <source>
        <dbReference type="ARBA" id="ARBA00022771"/>
    </source>
</evidence>
<keyword evidence="5 12" id="KW-0863">Zinc-finger</keyword>
<dbReference type="EMBL" id="GL192388">
    <property type="protein sequence ID" value="EFB20315.1"/>
    <property type="molecule type" value="Genomic_DNA"/>
</dbReference>
<evidence type="ECO:0000256" key="10">
    <source>
        <dbReference type="ARBA" id="ARBA00023163"/>
    </source>
</evidence>
<dbReference type="PANTHER" id="PTHR24384">
    <property type="entry name" value="FINGER PUTATIVE TRANSCRIPTION FACTOR FAMILY-RELATED"/>
    <property type="match status" value="1"/>
</dbReference>
<evidence type="ECO:0000259" key="14">
    <source>
        <dbReference type="PROSITE" id="PS50157"/>
    </source>
</evidence>
<keyword evidence="9" id="KW-0238">DNA-binding</keyword>
<evidence type="ECO:0000256" key="1">
    <source>
        <dbReference type="ARBA" id="ARBA00004123"/>
    </source>
</evidence>
<keyword evidence="8" id="KW-0805">Transcription regulation</keyword>
<dbReference type="FunFam" id="3.30.160.60:FF:001157">
    <property type="entry name" value="Zinc finger protein 793"/>
    <property type="match status" value="1"/>
</dbReference>
<comment type="similarity">
    <text evidence="2">Belongs to the krueppel C2H2-type zinc-finger protein family.</text>
</comment>
<keyword evidence="7" id="KW-0832">Ubl conjugation</keyword>
<evidence type="ECO:0000256" key="2">
    <source>
        <dbReference type="ARBA" id="ARBA00006991"/>
    </source>
</evidence>
<feature type="domain" description="C2H2-type" evidence="14">
    <location>
        <begin position="363"/>
        <end position="390"/>
    </location>
</feature>
<keyword evidence="10" id="KW-0804">Transcription</keyword>
<dbReference type="GO" id="GO:0000981">
    <property type="term" value="F:DNA-binding transcription factor activity, RNA polymerase II-specific"/>
    <property type="evidence" value="ECO:0007669"/>
    <property type="project" value="TreeGrafter"/>
</dbReference>
<dbReference type="PANTHER" id="PTHR24384:SF245">
    <property type="entry name" value="C2H2-TYPE DOMAIN-CONTAINING PROTEIN"/>
    <property type="match status" value="1"/>
</dbReference>
<dbReference type="FunFam" id="3.30.160.60:FF:002254">
    <property type="entry name" value="Zinc finger protein 540"/>
    <property type="match status" value="1"/>
</dbReference>
<feature type="domain" description="C2H2-type" evidence="14">
    <location>
        <begin position="447"/>
        <end position="474"/>
    </location>
</feature>
<evidence type="ECO:0000256" key="12">
    <source>
        <dbReference type="PROSITE-ProRule" id="PRU00042"/>
    </source>
</evidence>
<feature type="domain" description="C2H2-type" evidence="14">
    <location>
        <begin position="391"/>
        <end position="418"/>
    </location>
</feature>
<dbReference type="InterPro" id="IPR036051">
    <property type="entry name" value="KRAB_dom_sf"/>
</dbReference>
<evidence type="ECO:0000256" key="11">
    <source>
        <dbReference type="ARBA" id="ARBA00023242"/>
    </source>
</evidence>
<evidence type="ECO:0000256" key="8">
    <source>
        <dbReference type="ARBA" id="ARBA00023015"/>
    </source>
</evidence>
<evidence type="ECO:0000256" key="6">
    <source>
        <dbReference type="ARBA" id="ARBA00022833"/>
    </source>
</evidence>
<evidence type="ECO:0000256" key="3">
    <source>
        <dbReference type="ARBA" id="ARBA00022723"/>
    </source>
</evidence>
<feature type="domain" description="C2H2-type" evidence="14">
    <location>
        <begin position="335"/>
        <end position="362"/>
    </location>
</feature>
<sequence>MPKGVGDAHLWCPVAQTLMRKEKGTPSKLPEDGYEPKAPLLLTSVIQALSADSCLGVGNMIGDGGAQEFLVCLDPQAVPLQLSTVFQGQQKMITSQGSLSFRDVTVGFTQEEWQHLDPAQRSLYRDVMLENYSHLVSLGYSISKPEVILKLEQGEEPWILEEEFPSQSDPELINNSRNYSRKKFSEFNKGRNWLHNKYERIHSEEKPYEYNKNGNGLHLNEDFVHHQKIQILEQPFEYSECRKAFHENSLFVVHKKAYTGKNTCEYSECGKIFCDMSSLIAHQRTHPRENHCEFNECRENFFEESILFEHQSVQPFIQKSNLIPIRRTHSIDNILEYNECGAFFSKKLVFGVQQRTHTGEEPYECHECGKTFNQKSAHTRHQRTHTGEKSCECHECGKTFYKNSDLIKHQRIHTGEKPFECQECGKSFSEKSTLTQHRRTHTGEKPYECRECGKAFSFKSVLTVHQKTHTGEKPYECHECRKAFLRKSDLIKHQRTHTGEKPYECNECGKSFSEKSTLTKHLRTHTGEKPYECIECGKFFCYYSGFTEHQRRHTGEKPFGCNECGKNFRQKSALIVHQRTHIRQKPYECNECGKSFCVKSKLIAHHRTHTGEKPYECNVCGKSFYVKSKLTVHQRTHLGRNPINPPASHVGVVLVASVATLTSVSEFLHRRAAPQPAVLRLVRGRLPLVLRGHSINVTSRWPVQTSPPGAPSPPHSTVLYLNAASGSFLSRVFACVVRPLFPPESELPERRAPSALCDVSVRAPSVAGVTKREALGARMPPRLGSGCAHGCPSPKVPVGLGQENSPEDRGGEVTSITHVLSFAVPLTFFVSPPRTPRLPLVPAYFQFSQRGEETALRAKTQVTLLGEEMTPVRSRWLRGRRSSLQRSVTASSSRVAGTGCGQMAEADALRCVRVQPLQGFEGGPKHSRRAASDRKQRLAAELKRSQSCEPEMNKRTIVVSYRPEKKILDTVRLDQPAAEPVIMGAGWGYEQGPRRGRAGTCRDHSCLPCSVVPLTNEEKFSTETPDVMISENYEDKDARQKGDRSGWKHNCCHSQLPCWPARPAFGAPGAQSTCMRGRLFPCNDPSDLHQLRSHVFEKKKKKGKGASLAMLPPMAVHTSPEEVSLGGRGPEAQGPGSQTRKGVTQGVCVAACGTLGLTPKGPHPSRAVNLPSFYEGG</sequence>
<feature type="domain" description="C2H2-type" evidence="14">
    <location>
        <begin position="503"/>
        <end position="530"/>
    </location>
</feature>
<dbReference type="FunFam" id="3.30.160.60:FF:000139">
    <property type="entry name" value="zinc finger protein 1 homolog"/>
    <property type="match status" value="1"/>
</dbReference>
<evidence type="ECO:0000256" key="7">
    <source>
        <dbReference type="ARBA" id="ARBA00022843"/>
    </source>
</evidence>
<dbReference type="CDD" id="cd07765">
    <property type="entry name" value="KRAB_A-box"/>
    <property type="match status" value="1"/>
</dbReference>
<feature type="domain" description="C2H2-type" evidence="14">
    <location>
        <begin position="262"/>
        <end position="291"/>
    </location>
</feature>
<feature type="region of interest" description="Disordered" evidence="13">
    <location>
        <begin position="1119"/>
        <end position="1141"/>
    </location>
</feature>
<feature type="domain" description="C2H2-type" evidence="14">
    <location>
        <begin position="559"/>
        <end position="586"/>
    </location>
</feature>
<dbReference type="InterPro" id="IPR050752">
    <property type="entry name" value="C2H2-ZF_domain"/>
</dbReference>